<protein>
    <submittedName>
        <fullName evidence="1">18493_t:CDS:1</fullName>
    </submittedName>
</protein>
<reference evidence="1" key="1">
    <citation type="submission" date="2021-06" db="EMBL/GenBank/DDBJ databases">
        <authorList>
            <person name="Kallberg Y."/>
            <person name="Tangrot J."/>
            <person name="Rosling A."/>
        </authorList>
    </citation>
    <scope>NUCLEOTIDE SEQUENCE</scope>
    <source>
        <strain evidence="1">IN212</strain>
    </source>
</reference>
<feature type="non-terminal residue" evidence="1">
    <location>
        <position position="1"/>
    </location>
</feature>
<gene>
    <name evidence="1" type="ORF">RFULGI_LOCUS19459</name>
</gene>
<proteinExistence type="predicted"/>
<comment type="caution">
    <text evidence="1">The sequence shown here is derived from an EMBL/GenBank/DDBJ whole genome shotgun (WGS) entry which is preliminary data.</text>
</comment>
<dbReference type="Proteomes" id="UP000789396">
    <property type="component" value="Unassembled WGS sequence"/>
</dbReference>
<name>A0A9N9KAV4_9GLOM</name>
<sequence length="48" mass="5327">NVIYIDEFYLVTDLKKKTCNQTSETAAGNALVNGMSRLIGEDTFSILE</sequence>
<keyword evidence="2" id="KW-1185">Reference proteome</keyword>
<dbReference type="AlphaFoldDB" id="A0A9N9KAV4"/>
<feature type="non-terminal residue" evidence="1">
    <location>
        <position position="48"/>
    </location>
</feature>
<evidence type="ECO:0000313" key="1">
    <source>
        <dbReference type="EMBL" id="CAG8818817.1"/>
    </source>
</evidence>
<accession>A0A9N9KAV4</accession>
<evidence type="ECO:0000313" key="2">
    <source>
        <dbReference type="Proteomes" id="UP000789396"/>
    </source>
</evidence>
<dbReference type="EMBL" id="CAJVPZ010096444">
    <property type="protein sequence ID" value="CAG8818817.1"/>
    <property type="molecule type" value="Genomic_DNA"/>
</dbReference>
<organism evidence="1 2">
    <name type="scientific">Racocetra fulgida</name>
    <dbReference type="NCBI Taxonomy" id="60492"/>
    <lineage>
        <taxon>Eukaryota</taxon>
        <taxon>Fungi</taxon>
        <taxon>Fungi incertae sedis</taxon>
        <taxon>Mucoromycota</taxon>
        <taxon>Glomeromycotina</taxon>
        <taxon>Glomeromycetes</taxon>
        <taxon>Diversisporales</taxon>
        <taxon>Gigasporaceae</taxon>
        <taxon>Racocetra</taxon>
    </lineage>
</organism>